<evidence type="ECO:0000256" key="5">
    <source>
        <dbReference type="SAM" id="MobiDB-lite"/>
    </source>
</evidence>
<evidence type="ECO:0000256" key="3">
    <source>
        <dbReference type="ARBA" id="ARBA00022801"/>
    </source>
</evidence>
<feature type="domain" description="Succinylglutamate desuccinylase/Aspartoacylase catalytic" evidence="6">
    <location>
        <begin position="72"/>
        <end position="140"/>
    </location>
</feature>
<dbReference type="Pfam" id="PF24827">
    <property type="entry name" value="AstE_AspA_cat"/>
    <property type="match status" value="1"/>
</dbReference>
<dbReference type="OrthoDB" id="170089at2157"/>
<evidence type="ECO:0000256" key="1">
    <source>
        <dbReference type="ARBA" id="ARBA00001947"/>
    </source>
</evidence>
<dbReference type="GO" id="GO:0046872">
    <property type="term" value="F:metal ion binding"/>
    <property type="evidence" value="ECO:0007669"/>
    <property type="project" value="UniProtKB-KW"/>
</dbReference>
<dbReference type="GO" id="GO:0016788">
    <property type="term" value="F:hydrolase activity, acting on ester bonds"/>
    <property type="evidence" value="ECO:0007669"/>
    <property type="project" value="InterPro"/>
</dbReference>
<dbReference type="PROSITE" id="PS51318">
    <property type="entry name" value="TAT"/>
    <property type="match status" value="1"/>
</dbReference>
<reference evidence="8" key="1">
    <citation type="submission" date="2017-01" db="EMBL/GenBank/DDBJ databases">
        <authorList>
            <person name="Varghese N."/>
            <person name="Submissions S."/>
        </authorList>
    </citation>
    <scope>NUCLEOTIDE SEQUENCE [LARGE SCALE GENOMIC DNA]</scope>
    <source>
        <strain evidence="8">CGMCC 1.7737</strain>
    </source>
</reference>
<name>A0A1N6UNZ8_9EURY</name>
<dbReference type="InterPro" id="IPR006311">
    <property type="entry name" value="TAT_signal"/>
</dbReference>
<feature type="region of interest" description="Disordered" evidence="5">
    <location>
        <begin position="117"/>
        <end position="136"/>
    </location>
</feature>
<keyword evidence="8" id="KW-1185">Reference proteome</keyword>
<sequence length="278" mass="30542">MVRDNQAEKSDNSRFETGSSRRSFLLKSGAALAATTVGFAGTGAASGEHSSYTIRTGTEEETDVYVTESGEPGPTAVVVGGIHGDEESGYRAADDVATWSVDRGTLVVIPRANPVAIERGTSSNDNGDLNRKFTPGKEPRTALARAIWSAIDRHNPKTVLNLHSSKGLYRESDGPDGDGQAIYPTLSEGADVDTTMTAKYMNEHHLDDSFPEYYEFKRGNLVDGDQPLLIHKVFADMYIPGYIVKTTRYGTDLDTRVNWTLNMVRHLLRRNGMDRTYE</sequence>
<accession>A0A1N6UNZ8</accession>
<keyword evidence="4" id="KW-0862">Zinc</keyword>
<protein>
    <submittedName>
        <fullName evidence="7">Succinylglutamate desuccinylase / Aspartoacylase family protein</fullName>
    </submittedName>
</protein>
<organism evidence="7 8">
    <name type="scientific">Haladaptatus litoreus</name>
    <dbReference type="NCBI Taxonomy" id="553468"/>
    <lineage>
        <taxon>Archaea</taxon>
        <taxon>Methanobacteriati</taxon>
        <taxon>Methanobacteriota</taxon>
        <taxon>Stenosarchaea group</taxon>
        <taxon>Halobacteria</taxon>
        <taxon>Halobacteriales</taxon>
        <taxon>Haladaptataceae</taxon>
        <taxon>Haladaptatus</taxon>
    </lineage>
</organism>
<evidence type="ECO:0000259" key="6">
    <source>
        <dbReference type="Pfam" id="PF24827"/>
    </source>
</evidence>
<evidence type="ECO:0000256" key="4">
    <source>
        <dbReference type="ARBA" id="ARBA00022833"/>
    </source>
</evidence>
<comment type="cofactor">
    <cofactor evidence="1">
        <name>Zn(2+)</name>
        <dbReference type="ChEBI" id="CHEBI:29105"/>
    </cofactor>
</comment>
<evidence type="ECO:0000256" key="2">
    <source>
        <dbReference type="ARBA" id="ARBA00022723"/>
    </source>
</evidence>
<evidence type="ECO:0000313" key="7">
    <source>
        <dbReference type="EMBL" id="SIQ67330.1"/>
    </source>
</evidence>
<keyword evidence="2" id="KW-0479">Metal-binding</keyword>
<evidence type="ECO:0000313" key="8">
    <source>
        <dbReference type="Proteomes" id="UP000186914"/>
    </source>
</evidence>
<gene>
    <name evidence="7" type="ORF">SAMN05421858_0034</name>
</gene>
<dbReference type="RefSeq" id="WP_175609595.1">
    <property type="nucleotide sequence ID" value="NZ_FTNO01000001.1"/>
</dbReference>
<dbReference type="EMBL" id="FTNO01000001">
    <property type="protein sequence ID" value="SIQ67330.1"/>
    <property type="molecule type" value="Genomic_DNA"/>
</dbReference>
<dbReference type="InterPro" id="IPR055438">
    <property type="entry name" value="AstE_AspA_cat"/>
</dbReference>
<proteinExistence type="predicted"/>
<dbReference type="Gene3D" id="3.40.630.10">
    <property type="entry name" value="Zn peptidases"/>
    <property type="match status" value="1"/>
</dbReference>
<dbReference type="Proteomes" id="UP000186914">
    <property type="component" value="Unassembled WGS sequence"/>
</dbReference>
<dbReference type="AlphaFoldDB" id="A0A1N6UNZ8"/>
<dbReference type="SUPFAM" id="SSF53187">
    <property type="entry name" value="Zn-dependent exopeptidases"/>
    <property type="match status" value="1"/>
</dbReference>
<keyword evidence="3" id="KW-0378">Hydrolase</keyword>